<protein>
    <submittedName>
        <fullName evidence="2">DUF805 domain-containing protein</fullName>
    </submittedName>
</protein>
<keyword evidence="1" id="KW-0472">Membrane</keyword>
<evidence type="ECO:0000313" key="3">
    <source>
        <dbReference type="Proteomes" id="UP000765338"/>
    </source>
</evidence>
<dbReference type="Proteomes" id="UP000765338">
    <property type="component" value="Unassembled WGS sequence"/>
</dbReference>
<dbReference type="PANTHER" id="PTHR34980:SF2">
    <property type="entry name" value="INNER MEMBRANE PROTEIN YHAH-RELATED"/>
    <property type="match status" value="1"/>
</dbReference>
<evidence type="ECO:0000313" key="2">
    <source>
        <dbReference type="EMBL" id="MBA5727827.1"/>
    </source>
</evidence>
<proteinExistence type="predicted"/>
<gene>
    <name evidence="2" type="ORF">CPA56_07525</name>
</gene>
<dbReference type="PANTHER" id="PTHR34980">
    <property type="entry name" value="INNER MEMBRANE PROTEIN-RELATED-RELATED"/>
    <property type="match status" value="1"/>
</dbReference>
<feature type="transmembrane region" description="Helical" evidence="1">
    <location>
        <begin position="82"/>
        <end position="101"/>
    </location>
</feature>
<keyword evidence="1" id="KW-0812">Transmembrane</keyword>
<organism evidence="2 3">
    <name type="scientific">Bombella mellum</name>
    <dbReference type="NCBI Taxonomy" id="2039288"/>
    <lineage>
        <taxon>Bacteria</taxon>
        <taxon>Pseudomonadati</taxon>
        <taxon>Pseudomonadota</taxon>
        <taxon>Alphaproteobacteria</taxon>
        <taxon>Acetobacterales</taxon>
        <taxon>Acetobacteraceae</taxon>
        <taxon>Bombella</taxon>
    </lineage>
</organism>
<dbReference type="InterPro" id="IPR008523">
    <property type="entry name" value="DUF805"/>
</dbReference>
<dbReference type="Pfam" id="PF05656">
    <property type="entry name" value="DUF805"/>
    <property type="match status" value="1"/>
</dbReference>
<keyword evidence="3" id="KW-1185">Reference proteome</keyword>
<sequence length="111" mass="12549">MESGNPFNYYVKAIKNYVTFSGRATRPEYWYFFLFNIIVGIIVGGVGTFLGTDLLKDLYTLFIFLPCLAVGVRRLHDSDRSGWWILLPVVNIIFLCLEGTAGENRFGPASN</sequence>
<keyword evidence="1" id="KW-1133">Transmembrane helix</keyword>
<reference evidence="2 3" key="1">
    <citation type="submission" date="2017-10" db="EMBL/GenBank/DDBJ databases">
        <authorList>
            <person name="Jakob F."/>
        </authorList>
    </citation>
    <scope>NUCLEOTIDE SEQUENCE [LARGE SCALE GENOMIC DNA]</scope>
    <source>
        <strain evidence="2 3">TMW 2.1889</strain>
    </source>
</reference>
<comment type="caution">
    <text evidence="2">The sequence shown here is derived from an EMBL/GenBank/DDBJ whole genome shotgun (WGS) entry which is preliminary data.</text>
</comment>
<dbReference type="RefSeq" id="WP_182041380.1">
    <property type="nucleotide sequence ID" value="NZ_PDLY01000004.1"/>
</dbReference>
<name>A0ABR5ZUA1_9PROT</name>
<evidence type="ECO:0000256" key="1">
    <source>
        <dbReference type="SAM" id="Phobius"/>
    </source>
</evidence>
<dbReference type="EMBL" id="PDLY01000004">
    <property type="protein sequence ID" value="MBA5727827.1"/>
    <property type="molecule type" value="Genomic_DNA"/>
</dbReference>
<accession>A0ABR5ZUA1</accession>
<feature type="transmembrane region" description="Helical" evidence="1">
    <location>
        <begin position="29"/>
        <end position="51"/>
    </location>
</feature>
<feature type="transmembrane region" description="Helical" evidence="1">
    <location>
        <begin position="58"/>
        <end position="76"/>
    </location>
</feature>